<dbReference type="PROSITE" id="PS51257">
    <property type="entry name" value="PROKAR_LIPOPROTEIN"/>
    <property type="match status" value="1"/>
</dbReference>
<evidence type="ECO:0000313" key="1">
    <source>
        <dbReference type="EMBL" id="RNI39865.1"/>
    </source>
</evidence>
<comment type="caution">
    <text evidence="1">The sequence shown here is derived from an EMBL/GenBank/DDBJ whole genome shotgun (WGS) entry which is preliminary data.</text>
</comment>
<name>A0A3M9NQV0_9BACT</name>
<accession>A0A3M9NQV0</accession>
<organism evidence="1 2">
    <name type="scientific">Hanamia caeni</name>
    <dbReference type="NCBI Taxonomy" id="2294116"/>
    <lineage>
        <taxon>Bacteria</taxon>
        <taxon>Pseudomonadati</taxon>
        <taxon>Bacteroidota</taxon>
        <taxon>Chitinophagia</taxon>
        <taxon>Chitinophagales</taxon>
        <taxon>Chitinophagaceae</taxon>
        <taxon>Hanamia</taxon>
    </lineage>
</organism>
<dbReference type="EMBL" id="RJJR01000001">
    <property type="protein sequence ID" value="RNI39865.1"/>
    <property type="molecule type" value="Genomic_DNA"/>
</dbReference>
<evidence type="ECO:0000313" key="2">
    <source>
        <dbReference type="Proteomes" id="UP000267223"/>
    </source>
</evidence>
<proteinExistence type="predicted"/>
<sequence length="99" mass="11355">MKKIIIMAITTTIVFQSCMKPELKFSDGVLVSITNECRARIFLYNYDTGKQSLSDIFDCSYVSMIAKKVRPGTYKVKAETFQGKTFTKRVYAQTLDIEF</sequence>
<keyword evidence="2" id="KW-1185">Reference proteome</keyword>
<dbReference type="RefSeq" id="WP_123118756.1">
    <property type="nucleotide sequence ID" value="NZ_RJJR01000001.1"/>
</dbReference>
<dbReference type="AlphaFoldDB" id="A0A3M9NQV0"/>
<dbReference type="Proteomes" id="UP000267223">
    <property type="component" value="Unassembled WGS sequence"/>
</dbReference>
<gene>
    <name evidence="1" type="ORF">EFY79_00755</name>
</gene>
<reference evidence="1 2" key="1">
    <citation type="submission" date="2018-11" db="EMBL/GenBank/DDBJ databases">
        <title>Draft genome sequence of Ferruginibacter sp. BO-59.</title>
        <authorList>
            <person name="Im W.T."/>
        </authorList>
    </citation>
    <scope>NUCLEOTIDE SEQUENCE [LARGE SCALE GENOMIC DNA]</scope>
    <source>
        <strain evidence="1 2">BO-59</strain>
    </source>
</reference>
<protein>
    <submittedName>
        <fullName evidence="1">Uncharacterized protein</fullName>
    </submittedName>
</protein>